<sequence>MDPTVKLDPMTEAALQTMRDIAMPPQVSWMPQTWGWSVLAGALLIMLAVVGIRWFLRYRANAYRREAVALVNVIEEQLRDPAARRDGLRSIAEILKRTALAAWPRSEVASLSGNAWVRFLEEHDDGGRMLQRLVDDFEYRGAGLDTDLPSDVCSELVVAARNWIERHHVSA</sequence>
<evidence type="ECO:0000256" key="1">
    <source>
        <dbReference type="SAM" id="Phobius"/>
    </source>
</evidence>
<gene>
    <name evidence="2" type="ORF">DXM27_01250</name>
</gene>
<keyword evidence="1" id="KW-1133">Transmembrane helix</keyword>
<dbReference type="Proteomes" id="UP000473658">
    <property type="component" value="Unassembled WGS sequence"/>
</dbReference>
<dbReference type="RefSeq" id="WP_045022578.1">
    <property type="nucleotide sequence ID" value="NZ_QRFF01000001.1"/>
</dbReference>
<evidence type="ECO:0000313" key="2">
    <source>
        <dbReference type="EMBL" id="KAA3503960.1"/>
    </source>
</evidence>
<protein>
    <submittedName>
        <fullName evidence="2">DUF4381 domain-containing protein</fullName>
    </submittedName>
</protein>
<keyword evidence="1" id="KW-0472">Membrane</keyword>
<accession>A0AA88F1Y7</accession>
<dbReference type="Pfam" id="PF14316">
    <property type="entry name" value="DUF4381"/>
    <property type="match status" value="1"/>
</dbReference>
<keyword evidence="1" id="KW-0812">Transmembrane</keyword>
<reference evidence="2 3" key="1">
    <citation type="submission" date="2018-08" db="EMBL/GenBank/DDBJ databases">
        <title>Crown Gall in kiwifruit.</title>
        <authorList>
            <person name="Visnovsky S.B."/>
            <person name="Pitman A.R."/>
        </authorList>
    </citation>
    <scope>NUCLEOTIDE SEQUENCE [LARGE SCALE GENOMIC DNA]</scope>
    <source>
        <strain evidence="2 3">SBV_302_78_2</strain>
    </source>
</reference>
<feature type="transmembrane region" description="Helical" evidence="1">
    <location>
        <begin position="34"/>
        <end position="56"/>
    </location>
</feature>
<organism evidence="2 3">
    <name type="scientific">Rhizobium rhizogenes</name>
    <name type="common">Agrobacterium rhizogenes</name>
    <dbReference type="NCBI Taxonomy" id="359"/>
    <lineage>
        <taxon>Bacteria</taxon>
        <taxon>Pseudomonadati</taxon>
        <taxon>Pseudomonadota</taxon>
        <taxon>Alphaproteobacteria</taxon>
        <taxon>Hyphomicrobiales</taxon>
        <taxon>Rhizobiaceae</taxon>
        <taxon>Rhizobium/Agrobacterium group</taxon>
        <taxon>Rhizobium</taxon>
    </lineage>
</organism>
<dbReference type="AlphaFoldDB" id="A0AA88F1Y7"/>
<dbReference type="EMBL" id="QRFF01000001">
    <property type="protein sequence ID" value="KAA3503960.1"/>
    <property type="molecule type" value="Genomic_DNA"/>
</dbReference>
<evidence type="ECO:0000313" key="3">
    <source>
        <dbReference type="Proteomes" id="UP000473658"/>
    </source>
</evidence>
<proteinExistence type="predicted"/>
<dbReference type="InterPro" id="IPR025489">
    <property type="entry name" value="DUF4381"/>
</dbReference>
<comment type="caution">
    <text evidence="2">The sequence shown here is derived from an EMBL/GenBank/DDBJ whole genome shotgun (WGS) entry which is preliminary data.</text>
</comment>
<name>A0AA88F1Y7_RHIRH</name>